<sequence length="100" mass="11113">MSAYAVFEVRPNPEATDEQLRNYDEYKSQVPQLIAKFGGTYVIRGGSAVGLVGSQPAPRWHIIEFPDQESAQSFWNSTEYKAIKHLRDGAAEVRAVVVTA</sequence>
<protein>
    <submittedName>
        <fullName evidence="3">Unannotated protein</fullName>
    </submittedName>
</protein>
<proteinExistence type="predicted"/>
<dbReference type="Gene3D" id="3.30.70.100">
    <property type="match status" value="1"/>
</dbReference>
<evidence type="ECO:0000259" key="1">
    <source>
        <dbReference type="Pfam" id="PF07045"/>
    </source>
</evidence>
<gene>
    <name evidence="2" type="ORF">UFOPK2166_00253</name>
    <name evidence="3" type="ORF">UFOPK2195_00111</name>
    <name evidence="4" type="ORF">UFOPK2872_00093</name>
</gene>
<dbReference type="InterPro" id="IPR010753">
    <property type="entry name" value="DUF1330"/>
</dbReference>
<evidence type="ECO:0000313" key="3">
    <source>
        <dbReference type="EMBL" id="CAB4644248.1"/>
    </source>
</evidence>
<organism evidence="3">
    <name type="scientific">freshwater metagenome</name>
    <dbReference type="NCBI Taxonomy" id="449393"/>
    <lineage>
        <taxon>unclassified sequences</taxon>
        <taxon>metagenomes</taxon>
        <taxon>ecological metagenomes</taxon>
    </lineage>
</organism>
<dbReference type="AlphaFoldDB" id="A0A6J6K5T0"/>
<feature type="domain" description="DUF1330" evidence="1">
    <location>
        <begin position="21"/>
        <end position="99"/>
    </location>
</feature>
<dbReference type="PANTHER" id="PTHR41521">
    <property type="match status" value="1"/>
</dbReference>
<dbReference type="InterPro" id="IPR011008">
    <property type="entry name" value="Dimeric_a/b-barrel"/>
</dbReference>
<evidence type="ECO:0000313" key="2">
    <source>
        <dbReference type="EMBL" id="CAB4641636.1"/>
    </source>
</evidence>
<dbReference type="Pfam" id="PF07045">
    <property type="entry name" value="DUF1330"/>
    <property type="match status" value="1"/>
</dbReference>
<accession>A0A6J6K5T0</accession>
<dbReference type="EMBL" id="CAEZZM010000004">
    <property type="protein sequence ID" value="CAB4753487.1"/>
    <property type="molecule type" value="Genomic_DNA"/>
</dbReference>
<dbReference type="PANTHER" id="PTHR41521:SF4">
    <property type="entry name" value="BLR0684 PROTEIN"/>
    <property type="match status" value="1"/>
</dbReference>
<dbReference type="SUPFAM" id="SSF54909">
    <property type="entry name" value="Dimeric alpha+beta barrel"/>
    <property type="match status" value="1"/>
</dbReference>
<reference evidence="3" key="1">
    <citation type="submission" date="2020-05" db="EMBL/GenBank/DDBJ databases">
        <authorList>
            <person name="Chiriac C."/>
            <person name="Salcher M."/>
            <person name="Ghai R."/>
            <person name="Kavagutti S V."/>
        </authorList>
    </citation>
    <scope>NUCLEOTIDE SEQUENCE</scope>
</reference>
<dbReference type="EMBL" id="CAEZWH010000009">
    <property type="protein sequence ID" value="CAB4644248.1"/>
    <property type="molecule type" value="Genomic_DNA"/>
</dbReference>
<evidence type="ECO:0000313" key="4">
    <source>
        <dbReference type="EMBL" id="CAB4753487.1"/>
    </source>
</evidence>
<name>A0A6J6K5T0_9ZZZZ</name>
<dbReference type="EMBL" id="CAEZWB010000018">
    <property type="protein sequence ID" value="CAB4641636.1"/>
    <property type="molecule type" value="Genomic_DNA"/>
</dbReference>